<evidence type="ECO:0008006" key="4">
    <source>
        <dbReference type="Google" id="ProtNLM"/>
    </source>
</evidence>
<feature type="transmembrane region" description="Helical" evidence="1">
    <location>
        <begin position="35"/>
        <end position="61"/>
    </location>
</feature>
<reference evidence="2 3" key="1">
    <citation type="submission" date="2024-02" db="EMBL/GenBank/DDBJ databases">
        <authorList>
            <person name="Chen Y."/>
            <person name="Shah S."/>
            <person name="Dougan E. K."/>
            <person name="Thang M."/>
            <person name="Chan C."/>
        </authorList>
    </citation>
    <scope>NUCLEOTIDE SEQUENCE [LARGE SCALE GENOMIC DNA]</scope>
</reference>
<protein>
    <recommendedName>
        <fullName evidence="4">PSI-J</fullName>
    </recommendedName>
</protein>
<dbReference type="EMBL" id="CAXAMN010023250">
    <property type="protein sequence ID" value="CAK9076163.1"/>
    <property type="molecule type" value="Genomic_DNA"/>
</dbReference>
<evidence type="ECO:0000313" key="3">
    <source>
        <dbReference type="Proteomes" id="UP001642484"/>
    </source>
</evidence>
<dbReference type="Gene3D" id="1.20.5.510">
    <property type="entry name" value="Single helix bin"/>
    <property type="match status" value="1"/>
</dbReference>
<keyword evidence="1" id="KW-0812">Transmembrane</keyword>
<keyword evidence="1" id="KW-0472">Membrane</keyword>
<organism evidence="2 3">
    <name type="scientific">Durusdinium trenchii</name>
    <dbReference type="NCBI Taxonomy" id="1381693"/>
    <lineage>
        <taxon>Eukaryota</taxon>
        <taxon>Sar</taxon>
        <taxon>Alveolata</taxon>
        <taxon>Dinophyceae</taxon>
        <taxon>Suessiales</taxon>
        <taxon>Symbiodiniaceae</taxon>
        <taxon>Durusdinium</taxon>
    </lineage>
</organism>
<accession>A0ABP0PKZ9</accession>
<comment type="caution">
    <text evidence="2">The sequence shown here is derived from an EMBL/GenBank/DDBJ whole genome shotgun (WGS) entry which is preliminary data.</text>
</comment>
<name>A0ABP0PKZ9_9DINO</name>
<gene>
    <name evidence="2" type="ORF">CCMP2556_LOCUS37512</name>
</gene>
<evidence type="ECO:0000256" key="1">
    <source>
        <dbReference type="SAM" id="Phobius"/>
    </source>
</evidence>
<evidence type="ECO:0000313" key="2">
    <source>
        <dbReference type="EMBL" id="CAK9076163.1"/>
    </source>
</evidence>
<proteinExistence type="predicted"/>
<feature type="transmembrane region" description="Helical" evidence="1">
    <location>
        <begin position="152"/>
        <end position="171"/>
    </location>
</feature>
<keyword evidence="3" id="KW-1185">Reference proteome</keyword>
<dbReference type="Proteomes" id="UP001642484">
    <property type="component" value="Unassembled WGS sequence"/>
</dbReference>
<sequence length="177" mass="19323">MGVAGGVVRTVVMLWSCPADPFGSCPAGNPTTEGIMARLTSLILVVACALLGSHFSAWLFANAPSQSLRSQGATRRAVDERDEGLVLIKPEESGKVVKRDKFNNPPRIVMKTNDWDQPEIQLSTGASNQINYITPVVQSDDIKAWLSLNVNFFAIIGLTTVGGLIEIQRFFPDTLYW</sequence>
<keyword evidence="1" id="KW-1133">Transmembrane helix</keyword>